<dbReference type="OrthoDB" id="568480at2"/>
<sequence>MNKAFLKNSLGSKETAEKLAQKAQQVVPAYKRYLETHDLKPGEPFENLPTSDKKSYALVYPYEDILVREPEEIFALFRSSGSSGNSFYWPQLKSTYRSAPVVGKKFFEDIFAIEQKKTLAIVGFNLGGWIGGESASWNLKNVALNAPYPFWVLCPGNDIDEIIKIICQLESSVEQIILLIVPSAIAHLHLRASQLKQSLPVKKLRYLVGGEPFPETLRIFFQNQAEVADNIPFMLSIYASADTGNLGFESLYSVAVRKLLCQNEALTGELGIEFPIPQFFHFAAPDTFLEIVNGNLCVTLWQGIPLVRYILYDRVSLYSWRELRQAILSSPHLNPQDEPWVKLLQSASEGLPDLIAITGRADRCLIIGAANLMEYMLDEAVKNEDLKDILTGLYRATIVYEENQQYLSFNLETIQDIDLDLEKIDLVYYSLVKTLGRLEPYFFEAYKNLYSIWDTDRKKRILRLNFVSWPSLSQTTKTSIKQRGIVQ</sequence>
<reference evidence="1 2" key="1">
    <citation type="submission" date="2012-06" db="EMBL/GenBank/DDBJ databases">
        <title>Finished chromosome of genome of Cylindrospermum stagnale PCC 7417.</title>
        <authorList>
            <consortium name="US DOE Joint Genome Institute"/>
            <person name="Gugger M."/>
            <person name="Coursin T."/>
            <person name="Rippka R."/>
            <person name="Tandeau De Marsac N."/>
            <person name="Huntemann M."/>
            <person name="Wei C.-L."/>
            <person name="Han J."/>
            <person name="Detter J.C."/>
            <person name="Han C."/>
            <person name="Tapia R."/>
            <person name="Chen A."/>
            <person name="Kyrpides N."/>
            <person name="Mavromatis K."/>
            <person name="Markowitz V."/>
            <person name="Szeto E."/>
            <person name="Ivanova N."/>
            <person name="Pagani I."/>
            <person name="Pati A."/>
            <person name="Goodwin L."/>
            <person name="Nordberg H.P."/>
            <person name="Cantor M.N."/>
            <person name="Hua S.X."/>
            <person name="Woyke T."/>
            <person name="Kerfeld C.A."/>
        </authorList>
    </citation>
    <scope>NUCLEOTIDE SEQUENCE [LARGE SCALE GENOMIC DNA]</scope>
    <source>
        <strain evidence="1 2">PCC 7417</strain>
    </source>
</reference>
<dbReference type="STRING" id="56107.Cylst_2202"/>
<dbReference type="KEGG" id="csg:Cylst_2202"/>
<name>K9WVM7_9NOST</name>
<dbReference type="PANTHER" id="PTHR43845:SF1">
    <property type="entry name" value="BLR5969 PROTEIN"/>
    <property type="match status" value="1"/>
</dbReference>
<dbReference type="PANTHER" id="PTHR43845">
    <property type="entry name" value="BLR5969 PROTEIN"/>
    <property type="match status" value="1"/>
</dbReference>
<keyword evidence="2" id="KW-1185">Reference proteome</keyword>
<dbReference type="Proteomes" id="UP000010475">
    <property type="component" value="Chromosome"/>
</dbReference>
<protein>
    <submittedName>
        <fullName evidence="1">Uncharacterized protein</fullName>
    </submittedName>
</protein>
<proteinExistence type="predicted"/>
<dbReference type="RefSeq" id="WP_015207689.1">
    <property type="nucleotide sequence ID" value="NC_019757.1"/>
</dbReference>
<dbReference type="HOGENOM" id="CLU_535023_0_0_3"/>
<dbReference type="InterPro" id="IPR042099">
    <property type="entry name" value="ANL_N_sf"/>
</dbReference>
<dbReference type="eggNOG" id="COG1541">
    <property type="taxonomic scope" value="Bacteria"/>
</dbReference>
<dbReference type="EMBL" id="CP003642">
    <property type="protein sequence ID" value="AFZ24435.1"/>
    <property type="molecule type" value="Genomic_DNA"/>
</dbReference>
<dbReference type="AlphaFoldDB" id="K9WVM7"/>
<organism evidence="1 2">
    <name type="scientific">Cylindrospermum stagnale PCC 7417</name>
    <dbReference type="NCBI Taxonomy" id="56107"/>
    <lineage>
        <taxon>Bacteria</taxon>
        <taxon>Bacillati</taxon>
        <taxon>Cyanobacteriota</taxon>
        <taxon>Cyanophyceae</taxon>
        <taxon>Nostocales</taxon>
        <taxon>Nostocaceae</taxon>
        <taxon>Cylindrospermum</taxon>
    </lineage>
</organism>
<accession>K9WVM7</accession>
<evidence type="ECO:0000313" key="2">
    <source>
        <dbReference type="Proteomes" id="UP000010475"/>
    </source>
</evidence>
<evidence type="ECO:0000313" key="1">
    <source>
        <dbReference type="EMBL" id="AFZ24435.1"/>
    </source>
</evidence>
<dbReference type="Gene3D" id="3.40.50.12780">
    <property type="entry name" value="N-terminal domain of ligase-like"/>
    <property type="match status" value="1"/>
</dbReference>
<gene>
    <name evidence="1" type="ORF">Cylst_2202</name>
</gene>